<sequence>MKSTIIQSIFCLSLLGFAVSKNVFDFGRITLNKESGELRRVVELHGTKRLPLGLDKMVVTNILENEARNLQEANNNNPQLAPRAAPGTSITNSLTLHDTLQIIPEISIFAEYIRDIEPLNEQLKDTEGNLLIFAPTDDAVKALDYKPWEHPRNIHELESLGASEEAIHSAINENKSRFVLSHVVSNDNSFSATDTEGEVKLKSDFSASEVDSADILLKKEGDDYFVAPASNKEYVRVSDISVAANGLVLVLDSCLTF</sequence>
<dbReference type="InterPro" id="IPR040200">
    <property type="entry name" value="Mug57-like"/>
</dbReference>
<gene>
    <name evidence="4" type="ORF">AW171_hschr31715</name>
</gene>
<dbReference type="PANTHER" id="PTHR28156:SF1">
    <property type="entry name" value="FAS1 DOMAIN-CONTAINING PROTEIN YDR262W"/>
    <property type="match status" value="1"/>
</dbReference>
<keyword evidence="5" id="KW-1185">Reference proteome</keyword>
<dbReference type="OrthoDB" id="5551751at2759"/>
<proteinExistence type="predicted"/>
<evidence type="ECO:0000259" key="3">
    <source>
        <dbReference type="PROSITE" id="PS50213"/>
    </source>
</evidence>
<dbReference type="SUPFAM" id="SSF82153">
    <property type="entry name" value="FAS1 domain"/>
    <property type="match status" value="1"/>
</dbReference>
<dbReference type="PANTHER" id="PTHR28156">
    <property type="entry name" value="FAS1 DOMAIN-CONTAINING PROTEIN YDR262W"/>
    <property type="match status" value="1"/>
</dbReference>
<dbReference type="EMBL" id="CP014243">
    <property type="protein sequence ID" value="AMD19860.1"/>
    <property type="molecule type" value="Genomic_DNA"/>
</dbReference>
<evidence type="ECO:0000256" key="2">
    <source>
        <dbReference type="SAM" id="SignalP"/>
    </source>
</evidence>
<dbReference type="PROSITE" id="PS50213">
    <property type="entry name" value="FAS1"/>
    <property type="match status" value="1"/>
</dbReference>
<evidence type="ECO:0000256" key="1">
    <source>
        <dbReference type="ARBA" id="ARBA00022729"/>
    </source>
</evidence>
<dbReference type="STRING" id="45286.A0A120K1X9"/>
<name>A0A120K1X9_9SACH</name>
<dbReference type="Proteomes" id="UP000243052">
    <property type="component" value="Chromosome iii"/>
</dbReference>
<dbReference type="InterPro" id="IPR000782">
    <property type="entry name" value="FAS1_domain"/>
</dbReference>
<keyword evidence="1 2" id="KW-0732">Signal</keyword>
<dbReference type="Gene3D" id="2.30.180.10">
    <property type="entry name" value="FAS1 domain"/>
    <property type="match status" value="1"/>
</dbReference>
<dbReference type="AlphaFoldDB" id="A0A120K1X9"/>
<feature type="chain" id="PRO_5007167091" evidence="2">
    <location>
        <begin position="21"/>
        <end position="257"/>
    </location>
</feature>
<dbReference type="RefSeq" id="XP_017986856.1">
    <property type="nucleotide sequence ID" value="XM_018131256.1"/>
</dbReference>
<dbReference type="InterPro" id="IPR036378">
    <property type="entry name" value="FAS1_dom_sf"/>
</dbReference>
<organism evidence="4 5">
    <name type="scientific">Eremothecium sinecaudum</name>
    <dbReference type="NCBI Taxonomy" id="45286"/>
    <lineage>
        <taxon>Eukaryota</taxon>
        <taxon>Fungi</taxon>
        <taxon>Dikarya</taxon>
        <taxon>Ascomycota</taxon>
        <taxon>Saccharomycotina</taxon>
        <taxon>Saccharomycetes</taxon>
        <taxon>Saccharomycetales</taxon>
        <taxon>Saccharomycetaceae</taxon>
        <taxon>Eremothecium</taxon>
    </lineage>
</organism>
<dbReference type="GeneID" id="28723079"/>
<feature type="signal peptide" evidence="2">
    <location>
        <begin position="1"/>
        <end position="20"/>
    </location>
</feature>
<evidence type="ECO:0000313" key="4">
    <source>
        <dbReference type="EMBL" id="AMD19860.1"/>
    </source>
</evidence>
<dbReference type="Pfam" id="PF02469">
    <property type="entry name" value="Fasciclin"/>
    <property type="match status" value="1"/>
</dbReference>
<accession>A0A120K1X9</accession>
<reference evidence="4 5" key="1">
    <citation type="submission" date="2016-01" db="EMBL/GenBank/DDBJ databases">
        <title>Genome sequence of the yeast Holleya sinecauda.</title>
        <authorList>
            <person name="Dietrich F.S."/>
        </authorList>
    </citation>
    <scope>NUCLEOTIDE SEQUENCE [LARGE SCALE GENOMIC DNA]</scope>
    <source>
        <strain evidence="4 5">ATCC 58844</strain>
    </source>
</reference>
<feature type="domain" description="FAS1" evidence="3">
    <location>
        <begin position="93"/>
        <end position="255"/>
    </location>
</feature>
<protein>
    <submittedName>
        <fullName evidence="4">HCL291Wp</fullName>
    </submittedName>
</protein>
<evidence type="ECO:0000313" key="5">
    <source>
        <dbReference type="Proteomes" id="UP000243052"/>
    </source>
</evidence>